<evidence type="ECO:0000313" key="3">
    <source>
        <dbReference type="EMBL" id="RAZ67147.1"/>
    </source>
</evidence>
<name>A0A365K3D3_9BACL</name>
<dbReference type="RefSeq" id="WP_112233096.1">
    <property type="nucleotide sequence ID" value="NZ_QLZQ01000004.1"/>
</dbReference>
<dbReference type="Gene3D" id="3.30.70.100">
    <property type="match status" value="1"/>
</dbReference>
<reference evidence="3 4" key="1">
    <citation type="submission" date="2018-06" db="EMBL/GenBank/DDBJ databases">
        <title>The draft genome sequences of strains SCU63 and S1.</title>
        <authorList>
            <person name="Gan L."/>
        </authorList>
    </citation>
    <scope>NUCLEOTIDE SEQUENCE [LARGE SCALE GENOMIC DNA]</scope>
    <source>
        <strain evidence="3 4">S1</strain>
    </source>
</reference>
<gene>
    <name evidence="3" type="ORF">DP119_10245</name>
</gene>
<sequence>MTTVKFQLEPLTCPSCIKKIEGKVGKIDGVEEVKVLFNSSKVKAVYDADKVAPEELRTVIEKLGYPVVA</sequence>
<dbReference type="InterPro" id="IPR006121">
    <property type="entry name" value="HMA_dom"/>
</dbReference>
<dbReference type="InterPro" id="IPR017969">
    <property type="entry name" value="Heavy-metal-associated_CS"/>
</dbReference>
<dbReference type="CDD" id="cd00371">
    <property type="entry name" value="HMA"/>
    <property type="match status" value="1"/>
</dbReference>
<dbReference type="PROSITE" id="PS50846">
    <property type="entry name" value="HMA_2"/>
    <property type="match status" value="1"/>
</dbReference>
<dbReference type="SUPFAM" id="SSF55008">
    <property type="entry name" value="HMA, heavy metal-associated domain"/>
    <property type="match status" value="1"/>
</dbReference>
<organism evidence="3 4">
    <name type="scientific">Planococcus maitriensis</name>
    <dbReference type="NCBI Taxonomy" id="221799"/>
    <lineage>
        <taxon>Bacteria</taxon>
        <taxon>Bacillati</taxon>
        <taxon>Bacillota</taxon>
        <taxon>Bacilli</taxon>
        <taxon>Bacillales</taxon>
        <taxon>Caryophanaceae</taxon>
        <taxon>Planococcus</taxon>
    </lineage>
</organism>
<dbReference type="Proteomes" id="UP000251869">
    <property type="component" value="Unassembled WGS sequence"/>
</dbReference>
<dbReference type="Pfam" id="PF00403">
    <property type="entry name" value="HMA"/>
    <property type="match status" value="1"/>
</dbReference>
<dbReference type="PROSITE" id="PS01047">
    <property type="entry name" value="HMA_1"/>
    <property type="match status" value="1"/>
</dbReference>
<keyword evidence="4" id="KW-1185">Reference proteome</keyword>
<feature type="domain" description="HMA" evidence="2">
    <location>
        <begin position="2"/>
        <end position="68"/>
    </location>
</feature>
<accession>A0A365K3D3</accession>
<keyword evidence="1" id="KW-0479">Metal-binding</keyword>
<dbReference type="EMBL" id="QLZQ01000004">
    <property type="protein sequence ID" value="RAZ67147.1"/>
    <property type="molecule type" value="Genomic_DNA"/>
</dbReference>
<evidence type="ECO:0000256" key="1">
    <source>
        <dbReference type="ARBA" id="ARBA00022723"/>
    </source>
</evidence>
<evidence type="ECO:0000313" key="4">
    <source>
        <dbReference type="Proteomes" id="UP000251869"/>
    </source>
</evidence>
<dbReference type="OrthoDB" id="2721717at2"/>
<dbReference type="GO" id="GO:0046872">
    <property type="term" value="F:metal ion binding"/>
    <property type="evidence" value="ECO:0007669"/>
    <property type="project" value="UniProtKB-KW"/>
</dbReference>
<proteinExistence type="predicted"/>
<dbReference type="FunFam" id="3.30.70.100:FF:000001">
    <property type="entry name" value="ATPase copper transporting beta"/>
    <property type="match status" value="1"/>
</dbReference>
<evidence type="ECO:0000259" key="2">
    <source>
        <dbReference type="PROSITE" id="PS50846"/>
    </source>
</evidence>
<dbReference type="InterPro" id="IPR036163">
    <property type="entry name" value="HMA_dom_sf"/>
</dbReference>
<comment type="caution">
    <text evidence="3">The sequence shown here is derived from an EMBL/GenBank/DDBJ whole genome shotgun (WGS) entry which is preliminary data.</text>
</comment>
<protein>
    <submittedName>
        <fullName evidence="3">Heavy metal-binding protein</fullName>
    </submittedName>
</protein>
<dbReference type="AlphaFoldDB" id="A0A365K3D3"/>